<dbReference type="InterPro" id="IPR005561">
    <property type="entry name" value="ANTAR"/>
</dbReference>
<feature type="compositionally biased region" description="Low complexity" evidence="6">
    <location>
        <begin position="432"/>
        <end position="454"/>
    </location>
</feature>
<keyword evidence="2 8" id="KW-0418">Kinase</keyword>
<dbReference type="Pfam" id="PF08448">
    <property type="entry name" value="PAS_4"/>
    <property type="match status" value="1"/>
</dbReference>
<name>A0A0A0BWU7_9CELL</name>
<dbReference type="InterPro" id="IPR035965">
    <property type="entry name" value="PAS-like_dom_sf"/>
</dbReference>
<evidence type="ECO:0000256" key="1">
    <source>
        <dbReference type="ARBA" id="ARBA00022679"/>
    </source>
</evidence>
<feature type="domain" description="ANTAR" evidence="7">
    <location>
        <begin position="362"/>
        <end position="423"/>
    </location>
</feature>
<organism evidence="8 9">
    <name type="scientific">Cellulomonas carbonis T26</name>
    <dbReference type="NCBI Taxonomy" id="947969"/>
    <lineage>
        <taxon>Bacteria</taxon>
        <taxon>Bacillati</taxon>
        <taxon>Actinomycetota</taxon>
        <taxon>Actinomycetes</taxon>
        <taxon>Micrococcales</taxon>
        <taxon>Cellulomonadaceae</taxon>
        <taxon>Cellulomonas</taxon>
    </lineage>
</organism>
<dbReference type="InterPro" id="IPR036388">
    <property type="entry name" value="WH-like_DNA-bd_sf"/>
</dbReference>
<keyword evidence="9" id="KW-1185">Reference proteome</keyword>
<dbReference type="SUPFAM" id="SSF55785">
    <property type="entry name" value="PYP-like sensor domain (PAS domain)"/>
    <property type="match status" value="1"/>
</dbReference>
<dbReference type="InterPro" id="IPR013656">
    <property type="entry name" value="PAS_4"/>
</dbReference>
<dbReference type="RefSeq" id="WP_052426004.1">
    <property type="nucleotide sequence ID" value="NZ_AXCY01000017.1"/>
</dbReference>
<dbReference type="SMART" id="SM00091">
    <property type="entry name" value="PAS"/>
    <property type="match status" value="1"/>
</dbReference>
<dbReference type="Pfam" id="PF03861">
    <property type="entry name" value="ANTAR"/>
    <property type="match status" value="1"/>
</dbReference>
<sequence length="454" mass="46997">MDPEDAGAVRSTEADTAGLIAVGDLLGRPADGVQDEQGAGPDAPWPTAALELATAHEELRAADERLRAQQEQIAALAAERDAGQRHQNWLASVLPVPVVTTDRSGSLVAANAAAAGYLGVSVVQLLRKPLQAFVAPSARGAVRTALAAAGPEPERLTTTLVPRHGIAEDVTLAVTAPARDRVTWTLLPTATQAALSTSRVLDLVSAFADLSQARSETGLSTELLGRMAQATLVAQPAASAVSLELGSPLQPEMVASTGASAAHVDGLQLMAGEGPCAQAHATVETVVSGALWRDPRWPRLAERLSPDDAASCLAVPVVAEDGVLGVLNSYSSTPDAFGAVDVHVGELLGHTVGAVLTSLRQQEQLQTLTEQLNTALESRAVIDQAKGIVMARRRCSSDEAFEHLARLSQQRNVKLREVARLIVDQTVRSGDARPGPADAAGASSTPGGAPSRGV</sequence>
<evidence type="ECO:0000256" key="6">
    <source>
        <dbReference type="SAM" id="MobiDB-lite"/>
    </source>
</evidence>
<dbReference type="Gene3D" id="3.30.450.40">
    <property type="match status" value="1"/>
</dbReference>
<dbReference type="SUPFAM" id="SSF55781">
    <property type="entry name" value="GAF domain-like"/>
    <property type="match status" value="1"/>
</dbReference>
<feature type="region of interest" description="Disordered" evidence="6">
    <location>
        <begin position="427"/>
        <end position="454"/>
    </location>
</feature>
<dbReference type="SUPFAM" id="SSF52172">
    <property type="entry name" value="CheY-like"/>
    <property type="match status" value="1"/>
</dbReference>
<proteinExistence type="predicted"/>
<evidence type="ECO:0000313" key="9">
    <source>
        <dbReference type="Proteomes" id="UP000029839"/>
    </source>
</evidence>
<evidence type="ECO:0000256" key="3">
    <source>
        <dbReference type="ARBA" id="ARBA00023015"/>
    </source>
</evidence>
<dbReference type="Gene3D" id="1.10.10.10">
    <property type="entry name" value="Winged helix-like DNA-binding domain superfamily/Winged helix DNA-binding domain"/>
    <property type="match status" value="1"/>
</dbReference>
<dbReference type="GO" id="GO:0003723">
    <property type="term" value="F:RNA binding"/>
    <property type="evidence" value="ECO:0007669"/>
    <property type="project" value="InterPro"/>
</dbReference>
<accession>A0A0A0BWU7</accession>
<dbReference type="SMART" id="SM01012">
    <property type="entry name" value="ANTAR"/>
    <property type="match status" value="1"/>
</dbReference>
<keyword evidence="1" id="KW-0808">Transferase</keyword>
<dbReference type="InterPro" id="IPR000014">
    <property type="entry name" value="PAS"/>
</dbReference>
<dbReference type="SMART" id="SM00065">
    <property type="entry name" value="GAF"/>
    <property type="match status" value="1"/>
</dbReference>
<evidence type="ECO:0000313" key="8">
    <source>
        <dbReference type="EMBL" id="KGM11634.1"/>
    </source>
</evidence>
<dbReference type="PROSITE" id="PS50921">
    <property type="entry name" value="ANTAR"/>
    <property type="match status" value="1"/>
</dbReference>
<dbReference type="InterPro" id="IPR003018">
    <property type="entry name" value="GAF"/>
</dbReference>
<gene>
    <name evidence="8" type="ORF">N868_08260</name>
</gene>
<evidence type="ECO:0000259" key="7">
    <source>
        <dbReference type="PROSITE" id="PS50921"/>
    </source>
</evidence>
<dbReference type="EMBL" id="AXCY01000017">
    <property type="protein sequence ID" value="KGM11634.1"/>
    <property type="molecule type" value="Genomic_DNA"/>
</dbReference>
<protein>
    <submittedName>
        <fullName evidence="8">Histidine kinase</fullName>
    </submittedName>
</protein>
<dbReference type="Proteomes" id="UP000029839">
    <property type="component" value="Unassembled WGS sequence"/>
</dbReference>
<reference evidence="8 9" key="2">
    <citation type="journal article" date="2015" name="Stand. Genomic Sci.">
        <title>Draft genome sequence of Cellulomonas carbonis T26(T) and comparative analysis of six Cellulomonas genomes.</title>
        <authorList>
            <person name="Zhuang W."/>
            <person name="Zhang S."/>
            <person name="Xia X."/>
            <person name="Wang G."/>
        </authorList>
    </citation>
    <scope>NUCLEOTIDE SEQUENCE [LARGE SCALE GENOMIC DNA]</scope>
    <source>
        <strain evidence="8 9">T26</strain>
    </source>
</reference>
<dbReference type="InterPro" id="IPR011006">
    <property type="entry name" value="CheY-like_superfamily"/>
</dbReference>
<dbReference type="InterPro" id="IPR029016">
    <property type="entry name" value="GAF-like_dom_sf"/>
</dbReference>
<evidence type="ECO:0000256" key="5">
    <source>
        <dbReference type="SAM" id="Coils"/>
    </source>
</evidence>
<evidence type="ECO:0000256" key="2">
    <source>
        <dbReference type="ARBA" id="ARBA00022777"/>
    </source>
</evidence>
<dbReference type="Pfam" id="PF13185">
    <property type="entry name" value="GAF_2"/>
    <property type="match status" value="1"/>
</dbReference>
<comment type="caution">
    <text evidence="8">The sequence shown here is derived from an EMBL/GenBank/DDBJ whole genome shotgun (WGS) entry which is preliminary data.</text>
</comment>
<reference evidence="8 9" key="1">
    <citation type="submission" date="2013-08" db="EMBL/GenBank/DDBJ databases">
        <title>Genome sequencing of Cellulomonas carbonis T26.</title>
        <authorList>
            <person name="Chen F."/>
            <person name="Li Y."/>
            <person name="Wang G."/>
        </authorList>
    </citation>
    <scope>NUCLEOTIDE SEQUENCE [LARGE SCALE GENOMIC DNA]</scope>
    <source>
        <strain evidence="8 9">T26</strain>
    </source>
</reference>
<keyword evidence="5" id="KW-0175">Coiled coil</keyword>
<dbReference type="AlphaFoldDB" id="A0A0A0BWU7"/>
<dbReference type="GO" id="GO:0016301">
    <property type="term" value="F:kinase activity"/>
    <property type="evidence" value="ECO:0007669"/>
    <property type="project" value="UniProtKB-KW"/>
</dbReference>
<keyword evidence="4" id="KW-0804">Transcription</keyword>
<evidence type="ECO:0000256" key="4">
    <source>
        <dbReference type="ARBA" id="ARBA00023163"/>
    </source>
</evidence>
<dbReference type="Gene3D" id="3.30.450.20">
    <property type="entry name" value="PAS domain"/>
    <property type="match status" value="1"/>
</dbReference>
<keyword evidence="3" id="KW-0805">Transcription regulation</keyword>
<dbReference type="OrthoDB" id="3688893at2"/>
<feature type="coiled-coil region" evidence="5">
    <location>
        <begin position="52"/>
        <end position="79"/>
    </location>
</feature>